<dbReference type="Gene3D" id="3.90.1640.30">
    <property type="match status" value="1"/>
</dbReference>
<dbReference type="EMBL" id="DYZL01000137">
    <property type="protein sequence ID" value="HJH43463.1"/>
    <property type="molecule type" value="Genomic_DNA"/>
</dbReference>
<dbReference type="Pfam" id="PF02272">
    <property type="entry name" value="DHHA1"/>
    <property type="match status" value="1"/>
</dbReference>
<feature type="non-terminal residue" evidence="12">
    <location>
        <position position="1"/>
    </location>
</feature>
<dbReference type="GO" id="GO:0006281">
    <property type="term" value="P:DNA repair"/>
    <property type="evidence" value="ECO:0007669"/>
    <property type="project" value="InterPro"/>
</dbReference>
<keyword evidence="8" id="KW-0175">Coiled coil</keyword>
<keyword evidence="3" id="KW-0540">Nuclease</keyword>
<keyword evidence="5" id="KW-0378">Hydrolase</keyword>
<dbReference type="SUPFAM" id="SSF52540">
    <property type="entry name" value="P-loop containing nucleoside triphosphate hydrolases"/>
    <property type="match status" value="1"/>
</dbReference>
<evidence type="ECO:0000256" key="7">
    <source>
        <dbReference type="ARBA" id="ARBA00022840"/>
    </source>
</evidence>
<dbReference type="GO" id="GO:0003676">
    <property type="term" value="F:nucleic acid binding"/>
    <property type="evidence" value="ECO:0007669"/>
    <property type="project" value="InterPro"/>
</dbReference>
<feature type="domain" description="Helicase C-terminal" evidence="11">
    <location>
        <begin position="864"/>
        <end position="1017"/>
    </location>
</feature>
<dbReference type="InterPro" id="IPR027417">
    <property type="entry name" value="P-loop_NTPase"/>
</dbReference>
<dbReference type="Pfam" id="PF17768">
    <property type="entry name" value="RecJ_OB"/>
    <property type="match status" value="1"/>
</dbReference>
<dbReference type="SMART" id="SM00487">
    <property type="entry name" value="DEXDc"/>
    <property type="match status" value="1"/>
</dbReference>
<comment type="similarity">
    <text evidence="1">Belongs to the RecJ family.</text>
</comment>
<feature type="domain" description="Helicase ATP-binding" evidence="10">
    <location>
        <begin position="612"/>
        <end position="845"/>
    </location>
</feature>
<dbReference type="AlphaFoldDB" id="A0A9D2VKQ2"/>
<evidence type="ECO:0000256" key="2">
    <source>
        <dbReference type="ARBA" id="ARBA00019841"/>
    </source>
</evidence>
<dbReference type="InterPro" id="IPR051673">
    <property type="entry name" value="SSDNA_exonuclease_RecJ"/>
</dbReference>
<dbReference type="PANTHER" id="PTHR30255:SF2">
    <property type="entry name" value="SINGLE-STRANDED-DNA-SPECIFIC EXONUCLEASE RECJ"/>
    <property type="match status" value="1"/>
</dbReference>
<dbReference type="GO" id="GO:0005524">
    <property type="term" value="F:ATP binding"/>
    <property type="evidence" value="ECO:0007669"/>
    <property type="project" value="UniProtKB-KW"/>
</dbReference>
<dbReference type="Proteomes" id="UP000789325">
    <property type="component" value="Unassembled WGS sequence"/>
</dbReference>
<dbReference type="InterPro" id="IPR001667">
    <property type="entry name" value="DDH_dom"/>
</dbReference>
<dbReference type="Gene3D" id="3.10.310.30">
    <property type="match status" value="1"/>
</dbReference>
<feature type="coiled-coil region" evidence="8">
    <location>
        <begin position="272"/>
        <end position="302"/>
    </location>
</feature>
<organism evidence="12 13">
    <name type="scientific">Rubneribacter badeniensis</name>
    <dbReference type="NCBI Taxonomy" id="2070688"/>
    <lineage>
        <taxon>Bacteria</taxon>
        <taxon>Bacillati</taxon>
        <taxon>Actinomycetota</taxon>
        <taxon>Coriobacteriia</taxon>
        <taxon>Eggerthellales</taxon>
        <taxon>Eggerthellaceae</taxon>
        <taxon>Rubneribacter</taxon>
    </lineage>
</organism>
<name>A0A9D2VKQ2_9ACTN</name>
<evidence type="ECO:0000259" key="10">
    <source>
        <dbReference type="PROSITE" id="PS51192"/>
    </source>
</evidence>
<evidence type="ECO:0000256" key="8">
    <source>
        <dbReference type="SAM" id="Coils"/>
    </source>
</evidence>
<proteinExistence type="inferred from homology"/>
<evidence type="ECO:0000256" key="6">
    <source>
        <dbReference type="ARBA" id="ARBA00022839"/>
    </source>
</evidence>
<dbReference type="SUPFAM" id="SSF64182">
    <property type="entry name" value="DHH phosphoesterases"/>
    <property type="match status" value="1"/>
</dbReference>
<dbReference type="GO" id="GO:0008409">
    <property type="term" value="F:5'-3' exonuclease activity"/>
    <property type="evidence" value="ECO:0007669"/>
    <property type="project" value="InterPro"/>
</dbReference>
<feature type="region of interest" description="Disordered" evidence="9">
    <location>
        <begin position="780"/>
        <end position="813"/>
    </location>
</feature>
<evidence type="ECO:0000256" key="4">
    <source>
        <dbReference type="ARBA" id="ARBA00022741"/>
    </source>
</evidence>
<keyword evidence="6 12" id="KW-0269">Exonuclease</keyword>
<accession>A0A9D2VKQ2</accession>
<evidence type="ECO:0000256" key="3">
    <source>
        <dbReference type="ARBA" id="ARBA00022722"/>
    </source>
</evidence>
<dbReference type="InterPro" id="IPR038763">
    <property type="entry name" value="DHH_sf"/>
</dbReference>
<dbReference type="Pfam" id="PF00270">
    <property type="entry name" value="DEAD"/>
    <property type="match status" value="1"/>
</dbReference>
<dbReference type="InterPro" id="IPR011545">
    <property type="entry name" value="DEAD/DEAH_box_helicase_dom"/>
</dbReference>
<dbReference type="InterPro" id="IPR004610">
    <property type="entry name" value="RecJ"/>
</dbReference>
<dbReference type="PANTHER" id="PTHR30255">
    <property type="entry name" value="SINGLE-STRANDED-DNA-SPECIFIC EXONUCLEASE RECJ"/>
    <property type="match status" value="1"/>
</dbReference>
<dbReference type="SMART" id="SM00490">
    <property type="entry name" value="HELICc"/>
    <property type="match status" value="1"/>
</dbReference>
<protein>
    <recommendedName>
        <fullName evidence="2">Single-stranded-DNA-specific exonuclease RecJ</fullName>
    </recommendedName>
</protein>
<evidence type="ECO:0000256" key="1">
    <source>
        <dbReference type="ARBA" id="ARBA00005915"/>
    </source>
</evidence>
<dbReference type="InterPro" id="IPR041122">
    <property type="entry name" value="RecJ_OB"/>
</dbReference>
<evidence type="ECO:0000313" key="13">
    <source>
        <dbReference type="Proteomes" id="UP000789325"/>
    </source>
</evidence>
<dbReference type="PROSITE" id="PS51192">
    <property type="entry name" value="HELICASE_ATP_BIND_1"/>
    <property type="match status" value="1"/>
</dbReference>
<keyword evidence="4" id="KW-0547">Nucleotide-binding</keyword>
<dbReference type="Pfam" id="PF00271">
    <property type="entry name" value="Helicase_C"/>
    <property type="match status" value="1"/>
</dbReference>
<dbReference type="Pfam" id="PF01368">
    <property type="entry name" value="DHH"/>
    <property type="match status" value="1"/>
</dbReference>
<reference evidence="12" key="1">
    <citation type="journal article" date="2021" name="PeerJ">
        <title>Extensive microbial diversity within the chicken gut microbiome revealed by metagenomics and culture.</title>
        <authorList>
            <person name="Gilroy R."/>
            <person name="Ravi A."/>
            <person name="Getino M."/>
            <person name="Pursley I."/>
            <person name="Horton D.L."/>
            <person name="Alikhan N.F."/>
            <person name="Baker D."/>
            <person name="Gharbi K."/>
            <person name="Hall N."/>
            <person name="Watson M."/>
            <person name="Adriaenssens E.M."/>
            <person name="Foster-Nyarko E."/>
            <person name="Jarju S."/>
            <person name="Secka A."/>
            <person name="Antonio M."/>
            <person name="Oren A."/>
            <person name="Chaudhuri R.R."/>
            <person name="La Ragione R."/>
            <person name="Hildebrand F."/>
            <person name="Pallen M.J."/>
        </authorList>
    </citation>
    <scope>NUCLEOTIDE SEQUENCE</scope>
    <source>
        <strain evidence="12">USAMLcec12-2067</strain>
    </source>
</reference>
<dbReference type="InterPro" id="IPR001650">
    <property type="entry name" value="Helicase_C-like"/>
</dbReference>
<dbReference type="InterPro" id="IPR014001">
    <property type="entry name" value="Helicase_ATP-bd"/>
</dbReference>
<keyword evidence="7" id="KW-0067">ATP-binding</keyword>
<dbReference type="PROSITE" id="PS51194">
    <property type="entry name" value="HELICASE_CTER"/>
    <property type="match status" value="1"/>
</dbReference>
<evidence type="ECO:0000313" key="12">
    <source>
        <dbReference type="EMBL" id="HJH43463.1"/>
    </source>
</evidence>
<dbReference type="Gene3D" id="3.40.50.300">
    <property type="entry name" value="P-loop containing nucleotide triphosphate hydrolases"/>
    <property type="match status" value="2"/>
</dbReference>
<dbReference type="GO" id="GO:0006310">
    <property type="term" value="P:DNA recombination"/>
    <property type="evidence" value="ECO:0007669"/>
    <property type="project" value="InterPro"/>
</dbReference>
<evidence type="ECO:0000259" key="11">
    <source>
        <dbReference type="PROSITE" id="PS51194"/>
    </source>
</evidence>
<gene>
    <name evidence="12" type="primary">recJ</name>
    <name evidence="12" type="ORF">K8V16_06665</name>
</gene>
<reference evidence="12" key="2">
    <citation type="submission" date="2021-09" db="EMBL/GenBank/DDBJ databases">
        <authorList>
            <person name="Gilroy R."/>
        </authorList>
    </citation>
    <scope>NUCLEOTIDE SEQUENCE</scope>
    <source>
        <strain evidence="12">USAMLcec12-2067</strain>
    </source>
</reference>
<dbReference type="InterPro" id="IPR003156">
    <property type="entry name" value="DHHA1_dom"/>
</dbReference>
<evidence type="ECO:0000256" key="5">
    <source>
        <dbReference type="ARBA" id="ARBA00022801"/>
    </source>
</evidence>
<sequence length="1132" mass="120742">VDDAAARRFLSPSLDRDWLDPYVIPGLSEVADALEAAVKRGDHILVFGDFDLDGISATTVLTRGLRALGATATPFIPLRFEEGYALSEAAFVRACTLGPDFIVTVDCGISCKHEAAAIVEAGLGLAITDHHEPADLVPEGVPVADPKCDPACESAILAGVGVALKLVQVLGGRLGKPHLWRDYTDFATLGTVADLMPMRGENRALVSDGIARMNAAPRPCIAALLATSGAADKPVSATNLSFSIIPRLNAAGRMGDAQLALDLLMTDDLAEAQRLASQLEAVNDQRRAIEAELSEIAKAQAAEIYHGQRALVVAGEGWHEGVKGIVASRLVNAYGVPTLLFTIDGDEARGSGRSVGQVNLFKAVESASDLLTRFGGHGAAVGVTLPAENLPKFERRLAAFLDDLPEGAFHPLVNIDACVGLDELTLDSVAQLDRLAPFGQEHPVPVYLARDVTLANCRAVGAEKNHFSCALSDGRSTVSGIMFHCSDIEALMSTDSVVNAAFEVQIDEWRGRRSVKAMLQSLAPARTCGALEACLNPENLTFVADLYATSDAELVADAPHRPEDVEAYEAARAANRAEWERRAAADPEALEREVVRAIIGDRPLHDAQQEVLDHLRAGRSVLGIMATGRGKSLTFQVHAAVRALARHEASLFVYPLRALIADQAFHLREALDRFGIGVVVLTGESTPEERRQGFAGLSDGTFDIALTTPEFLAWHAEEFAATGRVRFVVVDEAHHVGLARAGQREAYAAIGSAIAKLSAPSGSSVSTAASTAAPDGGLTIPEAFSQTQGEGPGAPTTPKAPLRAHGDGAPSPRASASLTVLALTATAGDDVAAAIKRELPVDAFVCDPASRPNLEVDDRRNLKNRDDYLANLVASGEKAVIYVNSREQSVAVARTLRKRVPQMAPLIGFYNAGLSRSERKRVEELFRTDALKVLVATSAFGEGVDIPNIRHVVLYHLPFNEIDFNQMSGRAGRDGKPAGIHLLFGRADAGINERILRDMTPDHDCLAQVYRTLRTLQRQSAEPFFTLGDAELAAAASTDAFPVSPASAACGVAVFRELGLIETHTAYGADGVARSIHVREAQSKVELADSVRYREGLGEREIFHAFRDWAMKSDSATLGTRVSRPILPADAR</sequence>
<dbReference type="NCBIfam" id="TIGR00644">
    <property type="entry name" value="recJ"/>
    <property type="match status" value="1"/>
</dbReference>
<evidence type="ECO:0000256" key="9">
    <source>
        <dbReference type="SAM" id="MobiDB-lite"/>
    </source>
</evidence>
<comment type="caution">
    <text evidence="12">The sequence shown here is derived from an EMBL/GenBank/DDBJ whole genome shotgun (WGS) entry which is preliminary data.</text>
</comment>